<dbReference type="InterPro" id="IPR029058">
    <property type="entry name" value="AB_hydrolase_fold"/>
</dbReference>
<dbReference type="SUPFAM" id="SSF53474">
    <property type="entry name" value="alpha/beta-Hydrolases"/>
    <property type="match status" value="1"/>
</dbReference>
<dbReference type="Pfam" id="PF08438">
    <property type="entry name" value="YGR210-like_G4"/>
    <property type="match status" value="1"/>
</dbReference>
<keyword evidence="2" id="KW-0175">Coiled coil</keyword>
<feature type="region of interest" description="Disordered" evidence="3">
    <location>
        <begin position="1753"/>
        <end position="1774"/>
    </location>
</feature>
<evidence type="ECO:0000313" key="8">
    <source>
        <dbReference type="Proteomes" id="UP000601435"/>
    </source>
</evidence>
<comment type="caution">
    <text evidence="7">The sequence shown here is derived from an EMBL/GenBank/DDBJ whole genome shotgun (WGS) entry which is preliminary data.</text>
</comment>
<evidence type="ECO:0000256" key="1">
    <source>
        <dbReference type="ARBA" id="ARBA00022741"/>
    </source>
</evidence>
<dbReference type="Pfam" id="PF05773">
    <property type="entry name" value="RWD"/>
    <property type="match status" value="1"/>
</dbReference>
<dbReference type="InterPro" id="IPR016135">
    <property type="entry name" value="UBQ-conjugating_enzyme/RWD"/>
</dbReference>
<dbReference type="InterPro" id="IPR013646">
    <property type="entry name" value="YGR210-like_G4"/>
</dbReference>
<keyword evidence="4" id="KW-1133">Transmembrane helix</keyword>
<protein>
    <submittedName>
        <fullName evidence="7">Uncharacterized protein</fullName>
    </submittedName>
</protein>
<dbReference type="GO" id="GO:0005525">
    <property type="term" value="F:GTP binding"/>
    <property type="evidence" value="ECO:0007669"/>
    <property type="project" value="InterPro"/>
</dbReference>
<dbReference type="Gene3D" id="3.40.50.300">
    <property type="entry name" value="P-loop containing nucleotide triphosphate hydrolases"/>
    <property type="match status" value="1"/>
</dbReference>
<reference evidence="7" key="1">
    <citation type="submission" date="2021-02" db="EMBL/GenBank/DDBJ databases">
        <authorList>
            <person name="Dougan E. K."/>
            <person name="Rhodes N."/>
            <person name="Thang M."/>
            <person name="Chan C."/>
        </authorList>
    </citation>
    <scope>NUCLEOTIDE SEQUENCE</scope>
</reference>
<dbReference type="GO" id="GO:0005737">
    <property type="term" value="C:cytoplasm"/>
    <property type="evidence" value="ECO:0007669"/>
    <property type="project" value="TreeGrafter"/>
</dbReference>
<dbReference type="GO" id="GO:0016887">
    <property type="term" value="F:ATP hydrolysis activity"/>
    <property type="evidence" value="ECO:0007669"/>
    <property type="project" value="TreeGrafter"/>
</dbReference>
<sequence length="1852" mass="205613">MARICETPMVHVLTDPEQHLAQDTWRLLKSARRGPPGAMPDCPDCSGIARFAYYLVLALQGVVIWWTTQEALIMQAEWLRQADDGIFHNITEHAVMTTPFLGVVRSVVFRNCSSVDQLSERWEETLGKDPSSELEYLCMHPVKGGNVTYWPPHSISKAMKASTSQEFQTSQTGHATNPKAVEKISEVIPGFEGVWSGMEKVKSFLKKMSRQAQGMYRDIDYDVVRSPCLHSNLIFGKPKYLAGLAIGPRLLQDKYLGMVIFESTVNEVQEAGCARASGSSSLTQSESLSSICKQKDETIAHDRKIKFDRINHLLLAVLVVKYIISNTHEIASHCFGLPSTRSRCDKTLEGLGVKTMSILLCLALQAVRGTMFLIVWRKGHILLSHVPEIGFACVVIVHCVVCILNEMDKFWTWSNSVCYSCPKFMTCVFWLGWFFMVLMCSIPMLTVSYFSFDFALKGLESCHLFTSDGAIISDEFKEAAKRSSCFTAVFIVLSVLEAGLWLEVHIWVPHRKKSAPEVTPASLSRAGGYVTVDGEDTEMALFLMRGNKHTGRKHKNQNKKTRPGMGQFYCIACLSLSNRFFASEEVKEKHERSKSRQGIWQVHNQGRSNDCVQSIAEAEAADVEELFCLGREMWSEELTQAVASNRPWPMPPAILADAPVAAVRVAEAAMNAVATIWRTDVEYRKLLQHVEELQSQQESLGKERQDAKDASAVPSLPLHEQQRLAKALLSEEQEVRRLREREKALSEQLAAARATARKLKERDASYNASDLERQAALTTAKRQEATARQQFQDRESEIQALRREVNDLSSQLAKKDAVQASLSKQIRQLNLQLQRARQQREDLTLDLRHYLSTMQDQFALEMRECPVDLQDLPSSISEANPRSPRVPGPRPVRSPARSLSARLLEFDRPESPLREQQARNPPLGPSPPLSERGRPDVSMQHSRSPDGSRSPGPRSPGYEVTEADILGDWDRSPYVSVCAEHGAIGAMEPYVASTPKLRILCLHGRCQTGSTFERKLERVVGKSESFADFVFVDAPLELPLQHGERLNTRAWWPDADRSDSAAAAVREVLSRSWAELGPFDGVLGFSEGAAAAVLCCQWAEHLHTLPEIDAAPLFGELTFAILSGAPAPAFPVPALKVKSLHFASAQDTVVPLSDSLCCAKAFDDAEVIEHDGGHCVPQRAEDIRSLAAFLEARLKESRHMLGRASAADLEEEPKVNQEQKDEIEALFAMFGEDELCLLKPVWPVRLAVRLQYGESFAALRFLFPPSYPHKASCLCELETRDLGLQAHARELLERVEASREPLGFPSVMAMVQAAQEWISDHDAEISGRTHPTSSTRSLEEAEAEETEDACDAWWLRDETEVDETMLAEAEKKAASLLPDGGDEKSWARQCGAGSYGKSWEFIIGLVGKPSAGKSTLFNAATHPEGAGKEAAMAPHPFTTIDPNIAAGWFAAPCPSVELCCQDECEPEYGRSHNSERRFPLWVKDVAGLVPGAYMGRGRGNAFLNDLCDADSLIHVVDASGRSDAEGVDQGSSTGKTASSDPLEEIGWVRREIHLWIFCNVRAKWDTVRRKAKLAKLNSSLRDLPAERLFALFTGYRASQQLAAQVYEATGHSLPRLAEDVLKWSEFDLHLLVACFLRVRFPIVVALNKADTPEAAKHISRVQAALGDCLPVSARSELWLWQQRRKGTLAYEDGGGSVSVLGDFPEVEEQVKLLRQKVLDEYGSTGVLKVLSQAVYRRKPIFCCPVADFSTLESLPRPGSSPTGGYPGYPKPSQTKPKLATMLMLRPLSTAEEVYAALKNEQMVRGDLVRAEVLQINGNGSTQVQVLRRDDTLRPKGSPAALVVRVLTNKKVK</sequence>
<keyword evidence="4" id="KW-0472">Membrane</keyword>
<feature type="transmembrane region" description="Helical" evidence="4">
    <location>
        <begin position="388"/>
        <end position="407"/>
    </location>
</feature>
<dbReference type="PRINTS" id="PR00326">
    <property type="entry name" value="GTP1OBG"/>
</dbReference>
<proteinExistence type="predicted"/>
<evidence type="ECO:0000259" key="5">
    <source>
        <dbReference type="PROSITE" id="PS50908"/>
    </source>
</evidence>
<dbReference type="Gene3D" id="3.10.110.10">
    <property type="entry name" value="Ubiquitin Conjugating Enzyme"/>
    <property type="match status" value="1"/>
</dbReference>
<feature type="region of interest" description="Disordered" evidence="3">
    <location>
        <begin position="872"/>
        <end position="960"/>
    </location>
</feature>
<evidence type="ECO:0000259" key="6">
    <source>
        <dbReference type="PROSITE" id="PS51710"/>
    </source>
</evidence>
<dbReference type="PANTHER" id="PTHR23305">
    <property type="entry name" value="OBG GTPASE FAMILY"/>
    <property type="match status" value="1"/>
</dbReference>
<evidence type="ECO:0000256" key="2">
    <source>
        <dbReference type="SAM" id="Coils"/>
    </source>
</evidence>
<accession>A0A812QR11</accession>
<keyword evidence="4" id="KW-0812">Transmembrane</keyword>
<dbReference type="CDD" id="cd06503">
    <property type="entry name" value="ATP-synt_Fo_b"/>
    <property type="match status" value="1"/>
</dbReference>
<dbReference type="PROSITE" id="PS51710">
    <property type="entry name" value="G_OBG"/>
    <property type="match status" value="1"/>
</dbReference>
<dbReference type="SUPFAM" id="SSF52540">
    <property type="entry name" value="P-loop containing nucleoside triphosphate hydrolases"/>
    <property type="match status" value="1"/>
</dbReference>
<feature type="transmembrane region" description="Helical" evidence="4">
    <location>
        <begin position="427"/>
        <end position="450"/>
    </location>
</feature>
<dbReference type="PROSITE" id="PS50908">
    <property type="entry name" value="RWD"/>
    <property type="match status" value="1"/>
</dbReference>
<dbReference type="Gene3D" id="3.40.50.1820">
    <property type="entry name" value="alpha/beta hydrolase"/>
    <property type="match status" value="1"/>
</dbReference>
<feature type="domain" description="RWD" evidence="5">
    <location>
        <begin position="1221"/>
        <end position="1321"/>
    </location>
</feature>
<evidence type="ECO:0000256" key="3">
    <source>
        <dbReference type="SAM" id="MobiDB-lite"/>
    </source>
</evidence>
<dbReference type="Proteomes" id="UP000601435">
    <property type="component" value="Unassembled WGS sequence"/>
</dbReference>
<feature type="compositionally biased region" description="Low complexity" evidence="3">
    <location>
        <begin position="945"/>
        <end position="957"/>
    </location>
</feature>
<keyword evidence="8" id="KW-1185">Reference proteome</keyword>
<dbReference type="EMBL" id="CAJNJA010017342">
    <property type="protein sequence ID" value="CAE7399313.1"/>
    <property type="molecule type" value="Genomic_DNA"/>
</dbReference>
<evidence type="ECO:0000256" key="4">
    <source>
        <dbReference type="SAM" id="Phobius"/>
    </source>
</evidence>
<organism evidence="7 8">
    <name type="scientific">Symbiodinium necroappetens</name>
    <dbReference type="NCBI Taxonomy" id="1628268"/>
    <lineage>
        <taxon>Eukaryota</taxon>
        <taxon>Sar</taxon>
        <taxon>Alveolata</taxon>
        <taxon>Dinophyceae</taxon>
        <taxon>Suessiales</taxon>
        <taxon>Symbiodiniaceae</taxon>
        <taxon>Symbiodinium</taxon>
    </lineage>
</organism>
<feature type="compositionally biased region" description="Basic and acidic residues" evidence="3">
    <location>
        <begin position="904"/>
        <end position="917"/>
    </location>
</feature>
<feature type="coiled-coil region" evidence="2">
    <location>
        <begin position="683"/>
        <end position="853"/>
    </location>
</feature>
<dbReference type="Pfam" id="PF01926">
    <property type="entry name" value="MMR_HSR1"/>
    <property type="match status" value="1"/>
</dbReference>
<dbReference type="InterPro" id="IPR005645">
    <property type="entry name" value="FSH-like_dom"/>
</dbReference>
<dbReference type="OrthoDB" id="545683at2759"/>
<dbReference type="InterPro" id="IPR031167">
    <property type="entry name" value="G_OBG"/>
</dbReference>
<dbReference type="InterPro" id="IPR006073">
    <property type="entry name" value="GTP-bd"/>
</dbReference>
<dbReference type="InterPro" id="IPR006575">
    <property type="entry name" value="RWD_dom"/>
</dbReference>
<dbReference type="Gene3D" id="1.10.8.470">
    <property type="match status" value="1"/>
</dbReference>
<dbReference type="Pfam" id="PF03959">
    <property type="entry name" value="FSH1"/>
    <property type="match status" value="1"/>
</dbReference>
<evidence type="ECO:0000313" key="7">
    <source>
        <dbReference type="EMBL" id="CAE7399313.1"/>
    </source>
</evidence>
<dbReference type="InterPro" id="IPR027417">
    <property type="entry name" value="P-loop_NTPase"/>
</dbReference>
<keyword evidence="1" id="KW-0547">Nucleotide-binding</keyword>
<dbReference type="SUPFAM" id="SSF54495">
    <property type="entry name" value="UBC-like"/>
    <property type="match status" value="1"/>
</dbReference>
<gene>
    <name evidence="7" type="ORF">SNEC2469_LOCUS10917</name>
</gene>
<name>A0A812QR11_9DINO</name>
<dbReference type="PANTHER" id="PTHR23305:SF1">
    <property type="entry name" value="OBG-TYPE G DOMAIN-CONTAINING PROTEIN"/>
    <property type="match status" value="1"/>
</dbReference>
<feature type="domain" description="OBG-type G" evidence="6">
    <location>
        <begin position="1401"/>
        <end position="1691"/>
    </location>
</feature>